<keyword evidence="1" id="KW-0812">Transmembrane</keyword>
<comment type="caution">
    <text evidence="3">The sequence shown here is derived from an EMBL/GenBank/DDBJ whole genome shotgun (WGS) entry which is preliminary data.</text>
</comment>
<reference evidence="4 6" key="2">
    <citation type="submission" date="2020-02" db="EMBL/GenBank/DDBJ databases">
        <title>Genome sequence of Parvularcula flava strain NH6-79.</title>
        <authorList>
            <person name="Abdul Karim M.H."/>
            <person name="Lam M.Q."/>
            <person name="Chen S.J."/>
            <person name="Yahya A."/>
            <person name="Shahir S."/>
            <person name="Shamsir M.S."/>
            <person name="Chong C.S."/>
        </authorList>
    </citation>
    <scope>NUCLEOTIDE SEQUENCE [LARGE SCALE GENOMIC DNA]</scope>
    <source>
        <strain evidence="4 6">NH6-79</strain>
    </source>
</reference>
<dbReference type="Gene3D" id="3.40.50.10140">
    <property type="entry name" value="Toll/interleukin-1 receptor homology (TIR) domain"/>
    <property type="match status" value="1"/>
</dbReference>
<dbReference type="RefSeq" id="WP_155141501.1">
    <property type="nucleotide sequence ID" value="NZ_BMGZ01000003.1"/>
</dbReference>
<keyword evidence="1" id="KW-0472">Membrane</keyword>
<feature type="transmembrane region" description="Helical" evidence="1">
    <location>
        <begin position="212"/>
        <end position="233"/>
    </location>
</feature>
<evidence type="ECO:0000259" key="2">
    <source>
        <dbReference type="PROSITE" id="PS50104"/>
    </source>
</evidence>
<evidence type="ECO:0000313" key="6">
    <source>
        <dbReference type="Proteomes" id="UP000818603"/>
    </source>
</evidence>
<dbReference type="Pfam" id="PF13676">
    <property type="entry name" value="TIR_2"/>
    <property type="match status" value="1"/>
</dbReference>
<name>A0A8J3ESD4_9PROT</name>
<feature type="domain" description="TIR" evidence="2">
    <location>
        <begin position="11"/>
        <end position="142"/>
    </location>
</feature>
<dbReference type="PROSITE" id="PS50104">
    <property type="entry name" value="TIR"/>
    <property type="match status" value="1"/>
</dbReference>
<evidence type="ECO:0000256" key="1">
    <source>
        <dbReference type="SAM" id="Phobius"/>
    </source>
</evidence>
<dbReference type="SUPFAM" id="SSF82171">
    <property type="entry name" value="DPP6 N-terminal domain-like"/>
    <property type="match status" value="1"/>
</dbReference>
<evidence type="ECO:0000313" key="4">
    <source>
        <dbReference type="EMBL" id="NHK28944.1"/>
    </source>
</evidence>
<sequence length="868" mass="95894">MGNDGAKARPDSLKLFISYSRKDAGIAEALVASLEARGFAVKIDTRDLPFGEAWQAELASFIQEADTVIWLVSRHSVSSHWCNWELAQVIRMQKRFVPVVIGEISVDEIPKAIGDIHLLPAGRVYDEKKDLDDLVTTLNTNRSWIKTHTRLTDRALEWSARGKAGEGLLRGRQLQDAIMWRDSEPPSAPHPGTDVLDLILQSQRASAQRQRFMVIGAGALAVVLMGLTIFSFIQQRVAVAAQKNAEQRSALLASGSAEGMLDAGQTDEALLVLMDAAKAFTPETAPDRLLMAFDRALNKAMVETTIRLPSEVKVFGTQNGIYIYRDEQVWRVQDEGLEPIFRMPVPVHLDQDAVSGVLVAISEDGRTYLHADGMVQEVGRFTLKVPEGWAREYVVLPGGLAAMTVRDASDMPQTQLMELSSGATDMLVGEYGAILDYALMPDGQRLIEGFDDWIEVGPDVSQTVIPYADLEGERERFRMHSALPQPDAVDIAFYERFMAHEYVATAFENECLRGPGKMVCSSYEGTSSGVYRIDYLLTEGDESVTDLDELFTQIDRSDLKSGPGQNRSWIGFSPDGSRLATVNNGELTVFGGEYGYYVPEHVRGWSHAHRITAAQFIGNTRIAVATAVDPMIRIYTLDDRPAYGERSPNEAELQKLSEICDRAGKCLTSLGDDLLEGASPVEKNGYTLSFDQLGNFIVSDANEVEVLSVKVDQEMMAGPDAVFSAFFHKARDGVVAHYMNEPVVWFYPLDGGPREELYRAGKSVVTFDMNAAGDLYAVIEYRVGGEIDAILYSSEARREWRHLASEYKWLNAVFLEGQTVAIANGNAWSILYDIPTLSDVTTDAKALLSPDCQPEEAGDYATSPCWPL</sequence>
<dbReference type="InterPro" id="IPR011044">
    <property type="entry name" value="Quino_amine_DH_bsu"/>
</dbReference>
<dbReference type="Proteomes" id="UP000818603">
    <property type="component" value="Unassembled WGS sequence"/>
</dbReference>
<keyword evidence="1" id="KW-1133">Transmembrane helix</keyword>
<dbReference type="Proteomes" id="UP000621856">
    <property type="component" value="Unassembled WGS sequence"/>
</dbReference>
<proteinExistence type="predicted"/>
<gene>
    <name evidence="4" type="ORF">FF098_013560</name>
    <name evidence="3" type="ORF">GCM10011355_29890</name>
</gene>
<dbReference type="EMBL" id="BMGZ01000003">
    <property type="protein sequence ID" value="GGI00782.1"/>
    <property type="molecule type" value="Genomic_DNA"/>
</dbReference>
<keyword evidence="6" id="KW-1185">Reference proteome</keyword>
<dbReference type="InterPro" id="IPR035897">
    <property type="entry name" value="Toll_tir_struct_dom_sf"/>
</dbReference>
<organism evidence="3 5">
    <name type="scientific">Aquisalinus luteolus</name>
    <dbReference type="NCBI Taxonomy" id="1566827"/>
    <lineage>
        <taxon>Bacteria</taxon>
        <taxon>Pseudomonadati</taxon>
        <taxon>Pseudomonadota</taxon>
        <taxon>Alphaproteobacteria</taxon>
        <taxon>Parvularculales</taxon>
        <taxon>Parvularculaceae</taxon>
        <taxon>Aquisalinus</taxon>
    </lineage>
</organism>
<reference evidence="3" key="1">
    <citation type="journal article" date="2014" name="Int. J. Syst. Evol. Microbiol.">
        <title>Complete genome sequence of Corynebacterium casei LMG S-19264T (=DSM 44701T), isolated from a smear-ripened cheese.</title>
        <authorList>
            <consortium name="US DOE Joint Genome Institute (JGI-PGF)"/>
            <person name="Walter F."/>
            <person name="Albersmeier A."/>
            <person name="Kalinowski J."/>
            <person name="Ruckert C."/>
        </authorList>
    </citation>
    <scope>NUCLEOTIDE SEQUENCE</scope>
    <source>
        <strain evidence="3">CGMCC 1.14984</strain>
    </source>
</reference>
<dbReference type="SUPFAM" id="SSF52200">
    <property type="entry name" value="Toll/Interleukin receptor TIR domain"/>
    <property type="match status" value="1"/>
</dbReference>
<dbReference type="SUPFAM" id="SSF50969">
    <property type="entry name" value="YVTN repeat-like/Quinoprotein amine dehydrogenase"/>
    <property type="match status" value="1"/>
</dbReference>
<keyword evidence="4" id="KW-0675">Receptor</keyword>
<dbReference type="GO" id="GO:0007165">
    <property type="term" value="P:signal transduction"/>
    <property type="evidence" value="ECO:0007669"/>
    <property type="project" value="InterPro"/>
</dbReference>
<accession>A0A8J3ESD4</accession>
<evidence type="ECO:0000313" key="3">
    <source>
        <dbReference type="EMBL" id="GGI00782.1"/>
    </source>
</evidence>
<dbReference type="SMART" id="SM00255">
    <property type="entry name" value="TIR"/>
    <property type="match status" value="1"/>
</dbReference>
<protein>
    <submittedName>
        <fullName evidence="4">Toll/interleukin-1 receptor domain-containing protein</fullName>
    </submittedName>
</protein>
<evidence type="ECO:0000313" key="5">
    <source>
        <dbReference type="Proteomes" id="UP000621856"/>
    </source>
</evidence>
<reference evidence="3" key="3">
    <citation type="submission" date="2020-09" db="EMBL/GenBank/DDBJ databases">
        <authorList>
            <person name="Sun Q."/>
            <person name="Zhou Y."/>
        </authorList>
    </citation>
    <scope>NUCLEOTIDE SEQUENCE</scope>
    <source>
        <strain evidence="3">CGMCC 1.14984</strain>
    </source>
</reference>
<dbReference type="AlphaFoldDB" id="A0A8J3ESD4"/>
<dbReference type="EMBL" id="VCJR02000003">
    <property type="protein sequence ID" value="NHK28944.1"/>
    <property type="molecule type" value="Genomic_DNA"/>
</dbReference>
<dbReference type="InterPro" id="IPR000157">
    <property type="entry name" value="TIR_dom"/>
</dbReference>